<dbReference type="InterPro" id="IPR020846">
    <property type="entry name" value="MFS_dom"/>
</dbReference>
<feature type="transmembrane region" description="Helical" evidence="6">
    <location>
        <begin position="466"/>
        <end position="486"/>
    </location>
</feature>
<dbReference type="EMBL" id="KZ819301">
    <property type="protein sequence ID" value="PWN96068.1"/>
    <property type="molecule type" value="Genomic_DNA"/>
</dbReference>
<dbReference type="Pfam" id="PF07690">
    <property type="entry name" value="MFS_1"/>
    <property type="match status" value="1"/>
</dbReference>
<dbReference type="STRING" id="58919.A0A316Z532"/>
<keyword evidence="2" id="KW-0813">Transport</keyword>
<dbReference type="Proteomes" id="UP000245946">
    <property type="component" value="Unassembled WGS sequence"/>
</dbReference>
<evidence type="ECO:0000256" key="1">
    <source>
        <dbReference type="ARBA" id="ARBA00004141"/>
    </source>
</evidence>
<feature type="transmembrane region" description="Helical" evidence="6">
    <location>
        <begin position="148"/>
        <end position="170"/>
    </location>
</feature>
<comment type="subcellular location">
    <subcellularLocation>
        <location evidence="1">Membrane</location>
        <topology evidence="1">Multi-pass membrane protein</topology>
    </subcellularLocation>
</comment>
<evidence type="ECO:0000256" key="2">
    <source>
        <dbReference type="ARBA" id="ARBA00022448"/>
    </source>
</evidence>
<evidence type="ECO:0000313" key="9">
    <source>
        <dbReference type="Proteomes" id="UP000245946"/>
    </source>
</evidence>
<dbReference type="SUPFAM" id="SSF103473">
    <property type="entry name" value="MFS general substrate transporter"/>
    <property type="match status" value="1"/>
</dbReference>
<feature type="domain" description="Major facilitator superfamily (MFS) profile" evidence="7">
    <location>
        <begin position="81"/>
        <end position="494"/>
    </location>
</feature>
<feature type="transmembrane region" description="Helical" evidence="6">
    <location>
        <begin position="118"/>
        <end position="136"/>
    </location>
</feature>
<evidence type="ECO:0000313" key="8">
    <source>
        <dbReference type="EMBL" id="PWN96068.1"/>
    </source>
</evidence>
<proteinExistence type="predicted"/>
<dbReference type="PANTHER" id="PTHR43791">
    <property type="entry name" value="PERMEASE-RELATED"/>
    <property type="match status" value="1"/>
</dbReference>
<dbReference type="OrthoDB" id="6730379at2759"/>
<evidence type="ECO:0000256" key="3">
    <source>
        <dbReference type="ARBA" id="ARBA00022692"/>
    </source>
</evidence>
<dbReference type="PANTHER" id="PTHR43791:SF59">
    <property type="entry name" value="TRANSPORTER, PUTATIVE (AFU_ORTHOLOGUE AFUA_1G06550)-RELATED"/>
    <property type="match status" value="1"/>
</dbReference>
<dbReference type="AlphaFoldDB" id="A0A316Z532"/>
<feature type="transmembrane region" description="Helical" evidence="6">
    <location>
        <begin position="347"/>
        <end position="367"/>
    </location>
</feature>
<dbReference type="GO" id="GO:0022857">
    <property type="term" value="F:transmembrane transporter activity"/>
    <property type="evidence" value="ECO:0007669"/>
    <property type="project" value="InterPro"/>
</dbReference>
<feature type="transmembrane region" description="Helical" evidence="6">
    <location>
        <begin position="241"/>
        <end position="261"/>
    </location>
</feature>
<gene>
    <name evidence="8" type="ORF">FA09DRAFT_105473</name>
</gene>
<dbReference type="PROSITE" id="PS50850">
    <property type="entry name" value="MFS"/>
    <property type="match status" value="1"/>
</dbReference>
<evidence type="ECO:0000256" key="4">
    <source>
        <dbReference type="ARBA" id="ARBA00022989"/>
    </source>
</evidence>
<keyword evidence="3 6" id="KW-0812">Transmembrane</keyword>
<feature type="transmembrane region" description="Helical" evidence="6">
    <location>
        <begin position="402"/>
        <end position="421"/>
    </location>
</feature>
<reference evidence="8 9" key="1">
    <citation type="journal article" date="2018" name="Mol. Biol. Evol.">
        <title>Broad Genomic Sampling Reveals a Smut Pathogenic Ancestry of the Fungal Clade Ustilaginomycotina.</title>
        <authorList>
            <person name="Kijpornyongpan T."/>
            <person name="Mondo S.J."/>
            <person name="Barry K."/>
            <person name="Sandor L."/>
            <person name="Lee J."/>
            <person name="Lipzen A."/>
            <person name="Pangilinan J."/>
            <person name="LaButti K."/>
            <person name="Hainaut M."/>
            <person name="Henrissat B."/>
            <person name="Grigoriev I.V."/>
            <person name="Spatafora J.W."/>
            <person name="Aime M.C."/>
        </authorList>
    </citation>
    <scope>NUCLEOTIDE SEQUENCE [LARGE SCALE GENOMIC DNA]</scope>
    <source>
        <strain evidence="8 9">MCA 4186</strain>
    </source>
</reference>
<feature type="transmembrane region" description="Helical" evidence="6">
    <location>
        <begin position="433"/>
        <end position="454"/>
    </location>
</feature>
<feature type="transmembrane region" description="Helical" evidence="6">
    <location>
        <begin position="310"/>
        <end position="335"/>
    </location>
</feature>
<protein>
    <submittedName>
        <fullName evidence="8">MFS general substrate transporter</fullName>
    </submittedName>
</protein>
<evidence type="ECO:0000256" key="5">
    <source>
        <dbReference type="ARBA" id="ARBA00023136"/>
    </source>
</evidence>
<dbReference type="InterPro" id="IPR036259">
    <property type="entry name" value="MFS_trans_sf"/>
</dbReference>
<sequence>MPHTPPPSLFNMPRSIEDLDAVEKRSASPSSHGGDKAVVSTSPLDTLAALGHDGEPISAADSAPIDEAEKKRVLRKIDTILMPLMYCSVLLQFLDKTSLNYANLLGVKTDLHLTGKQYSFLGSAFYLGWLGASPLHGYMLQRFNISRYVGVVILLWATCLGLHAAAYNYAGLVACRIFLGILEGGLTPAFILVTGRFYTRKEQVIRTSWWFSANATAQILGGGIAYGLLSQPAGPLQTWRTMFIILGAITAFYAFPVFFFMPCGPEEHCRFFSKRERLVAIERVRENKTGLHDKTFKWDQLREALCDPRLYLFFCGVAAANVANGGVSNFGSAIISGLGYNKKDTALLGMAPGFAEGVFIAAGAWLANRTGSRAIPGCAAFLVALVGGALMISPSLTSAVKFLGYTIVFAYPVASPFYYSWLSSCIGGTTKRIVFNAALQLGYSAGNIVGPQLYRQQDAPNYLPAKIAMEAMFGISASCLVAIALIHRYWNHKRDAAGEVEEHNALEGLEDRTDKDLQSFRYPY</sequence>
<feature type="transmembrane region" description="Helical" evidence="6">
    <location>
        <begin position="209"/>
        <end position="229"/>
    </location>
</feature>
<keyword evidence="5 6" id="KW-0472">Membrane</keyword>
<dbReference type="InterPro" id="IPR011701">
    <property type="entry name" value="MFS"/>
</dbReference>
<name>A0A316Z532_9BASI</name>
<dbReference type="Gene3D" id="1.20.1250.20">
    <property type="entry name" value="MFS general substrate transporter like domains"/>
    <property type="match status" value="2"/>
</dbReference>
<evidence type="ECO:0000259" key="7">
    <source>
        <dbReference type="PROSITE" id="PS50850"/>
    </source>
</evidence>
<feature type="transmembrane region" description="Helical" evidence="6">
    <location>
        <begin position="374"/>
        <end position="396"/>
    </location>
</feature>
<dbReference type="GeneID" id="37266510"/>
<accession>A0A316Z532</accession>
<evidence type="ECO:0000256" key="6">
    <source>
        <dbReference type="SAM" id="Phobius"/>
    </source>
</evidence>
<keyword evidence="4 6" id="KW-1133">Transmembrane helix</keyword>
<keyword evidence="9" id="KW-1185">Reference proteome</keyword>
<dbReference type="GO" id="GO:0016020">
    <property type="term" value="C:membrane"/>
    <property type="evidence" value="ECO:0007669"/>
    <property type="project" value="UniProtKB-SubCell"/>
</dbReference>
<feature type="transmembrane region" description="Helical" evidence="6">
    <location>
        <begin position="176"/>
        <end position="197"/>
    </location>
</feature>
<dbReference type="RefSeq" id="XP_025596347.1">
    <property type="nucleotide sequence ID" value="XM_025738964.1"/>
</dbReference>
<organism evidence="8 9">
    <name type="scientific">Tilletiopsis washingtonensis</name>
    <dbReference type="NCBI Taxonomy" id="58919"/>
    <lineage>
        <taxon>Eukaryota</taxon>
        <taxon>Fungi</taxon>
        <taxon>Dikarya</taxon>
        <taxon>Basidiomycota</taxon>
        <taxon>Ustilaginomycotina</taxon>
        <taxon>Exobasidiomycetes</taxon>
        <taxon>Entylomatales</taxon>
        <taxon>Entylomatales incertae sedis</taxon>
        <taxon>Tilletiopsis</taxon>
    </lineage>
</organism>